<reference evidence="1" key="1">
    <citation type="submission" date="2023-01" db="EMBL/GenBank/DDBJ databases">
        <title>Human gut microbiome strain richness.</title>
        <authorList>
            <person name="Chen-Liaw A."/>
        </authorList>
    </citation>
    <scope>NUCLEOTIDE SEQUENCE</scope>
    <source>
        <strain evidence="1">B1_m1001713B170214d0_201011</strain>
    </source>
</reference>
<dbReference type="EMBL" id="JAQLGM010000067">
    <property type="protein sequence ID" value="MDB2002301.1"/>
    <property type="molecule type" value="Genomic_DNA"/>
</dbReference>
<dbReference type="RefSeq" id="WP_272164375.1">
    <property type="nucleotide sequence ID" value="NZ_JAQLGM010000067.1"/>
</dbReference>
<proteinExistence type="predicted"/>
<dbReference type="Proteomes" id="UP001300871">
    <property type="component" value="Unassembled WGS sequence"/>
</dbReference>
<accession>A0AB35IBE3</accession>
<evidence type="ECO:0000313" key="2">
    <source>
        <dbReference type="Proteomes" id="UP001300871"/>
    </source>
</evidence>
<comment type="caution">
    <text evidence="1">The sequence shown here is derived from an EMBL/GenBank/DDBJ whole genome shotgun (WGS) entry which is preliminary data.</text>
</comment>
<dbReference type="AlphaFoldDB" id="A0AB35IBE3"/>
<organism evidence="1 2">
    <name type="scientific">Clostridium symbiosum</name>
    <name type="common">Bacteroides symbiosus</name>
    <dbReference type="NCBI Taxonomy" id="1512"/>
    <lineage>
        <taxon>Bacteria</taxon>
        <taxon>Bacillati</taxon>
        <taxon>Bacillota</taxon>
        <taxon>Clostridia</taxon>
        <taxon>Lachnospirales</taxon>
        <taxon>Lachnospiraceae</taxon>
        <taxon>Otoolea</taxon>
    </lineage>
</organism>
<sequence>MATNTTNYSFKKPDESDFYDVQDQNGNWDMADEALKSLDTPTFEDYTGSTPVPAANTAIDGIKSKTKLSALMSNIKAAFKGACLIGHIVNNCVTNNPNLPLSAAQGKVLMDLYTRLNGDALIIAYPIDINMDTAPGLSQNMIYFYQNHFYIGYSMTVSGKLYGAQLRFGHWLTRPEYRYNQGALWTDWAAL</sequence>
<gene>
    <name evidence="1" type="ORF">PM006_19055</name>
</gene>
<evidence type="ECO:0000313" key="1">
    <source>
        <dbReference type="EMBL" id="MDB2002301.1"/>
    </source>
</evidence>
<protein>
    <submittedName>
        <fullName evidence="1">Uncharacterized protein</fullName>
    </submittedName>
</protein>
<name>A0AB35IBE3_CLOSY</name>